<organism evidence="1 2">
    <name type="scientific">Novipirellula galeiformis</name>
    <dbReference type="NCBI Taxonomy" id="2528004"/>
    <lineage>
        <taxon>Bacteria</taxon>
        <taxon>Pseudomonadati</taxon>
        <taxon>Planctomycetota</taxon>
        <taxon>Planctomycetia</taxon>
        <taxon>Pirellulales</taxon>
        <taxon>Pirellulaceae</taxon>
        <taxon>Novipirellula</taxon>
    </lineage>
</organism>
<gene>
    <name evidence="1" type="ORF">Pla52o_40540</name>
</gene>
<protein>
    <submittedName>
        <fullName evidence="1">Uncharacterized protein</fullName>
    </submittedName>
</protein>
<reference evidence="1 2" key="1">
    <citation type="submission" date="2019-02" db="EMBL/GenBank/DDBJ databases">
        <title>Deep-cultivation of Planctomycetes and their phenomic and genomic characterization uncovers novel biology.</title>
        <authorList>
            <person name="Wiegand S."/>
            <person name="Jogler M."/>
            <person name="Boedeker C."/>
            <person name="Pinto D."/>
            <person name="Vollmers J."/>
            <person name="Rivas-Marin E."/>
            <person name="Kohn T."/>
            <person name="Peeters S.H."/>
            <person name="Heuer A."/>
            <person name="Rast P."/>
            <person name="Oberbeckmann S."/>
            <person name="Bunk B."/>
            <person name="Jeske O."/>
            <person name="Meyerdierks A."/>
            <person name="Storesund J.E."/>
            <person name="Kallscheuer N."/>
            <person name="Luecker S."/>
            <person name="Lage O.M."/>
            <person name="Pohl T."/>
            <person name="Merkel B.J."/>
            <person name="Hornburger P."/>
            <person name="Mueller R.-W."/>
            <person name="Bruemmer F."/>
            <person name="Labrenz M."/>
            <person name="Spormann A.M."/>
            <person name="Op Den Camp H."/>
            <person name="Overmann J."/>
            <person name="Amann R."/>
            <person name="Jetten M.S.M."/>
            <person name="Mascher T."/>
            <person name="Medema M.H."/>
            <person name="Devos D.P."/>
            <person name="Kaster A.-K."/>
            <person name="Ovreas L."/>
            <person name="Rohde M."/>
            <person name="Galperin M.Y."/>
            <person name="Jogler C."/>
        </authorList>
    </citation>
    <scope>NUCLEOTIDE SEQUENCE [LARGE SCALE GENOMIC DNA]</scope>
    <source>
        <strain evidence="1 2">Pla52o</strain>
    </source>
</reference>
<evidence type="ECO:0000313" key="1">
    <source>
        <dbReference type="EMBL" id="TWU21022.1"/>
    </source>
</evidence>
<dbReference type="Proteomes" id="UP000316304">
    <property type="component" value="Unassembled WGS sequence"/>
</dbReference>
<evidence type="ECO:0000313" key="2">
    <source>
        <dbReference type="Proteomes" id="UP000316304"/>
    </source>
</evidence>
<accession>A0A5C6CA54</accession>
<keyword evidence="2" id="KW-1185">Reference proteome</keyword>
<dbReference type="EMBL" id="SJPT01000007">
    <property type="protein sequence ID" value="TWU21022.1"/>
    <property type="molecule type" value="Genomic_DNA"/>
</dbReference>
<name>A0A5C6CA54_9BACT</name>
<sequence>MWKSNELGSATWSDANAVWRFNTSGGAQGIQIGLEGENLSRVELTSVADDTFPTATEQFIRGDQLHVQFPQDAGSYSIEAVFKPIRSSENQLLIEVTLSLETLWLDTHPTVDLVARGGGGKVACDNAQANANADSQTGHCAPISLANSQAEAVSVAVLLGQHDAPFSTDCSTDDELRLRLFGEFLEKGVTRKARPWIALSKSTSPFTTSELTAAYAELCASPLPLTP</sequence>
<dbReference type="AlphaFoldDB" id="A0A5C6CA54"/>
<comment type="caution">
    <text evidence="1">The sequence shown here is derived from an EMBL/GenBank/DDBJ whole genome shotgun (WGS) entry which is preliminary data.</text>
</comment>
<dbReference type="RefSeq" id="WP_146596151.1">
    <property type="nucleotide sequence ID" value="NZ_SJPT01000007.1"/>
</dbReference>
<proteinExistence type="predicted"/>
<dbReference type="OrthoDB" id="261242at2"/>